<dbReference type="CDD" id="cd04301">
    <property type="entry name" value="NAT_SF"/>
    <property type="match status" value="1"/>
</dbReference>
<keyword evidence="1" id="KW-0808">Transferase</keyword>
<dbReference type="PANTHER" id="PTHR43877:SF1">
    <property type="entry name" value="ACETYLTRANSFERASE"/>
    <property type="match status" value="1"/>
</dbReference>
<accession>A0ABY6IB29</accession>
<organism evidence="4 5">
    <name type="scientific">Streptomyces peucetius</name>
    <dbReference type="NCBI Taxonomy" id="1950"/>
    <lineage>
        <taxon>Bacteria</taxon>
        <taxon>Bacillati</taxon>
        <taxon>Actinomycetota</taxon>
        <taxon>Actinomycetes</taxon>
        <taxon>Kitasatosporales</taxon>
        <taxon>Streptomycetaceae</taxon>
        <taxon>Streptomyces</taxon>
    </lineage>
</organism>
<dbReference type="Gene3D" id="3.40.630.30">
    <property type="match status" value="1"/>
</dbReference>
<evidence type="ECO:0000259" key="3">
    <source>
        <dbReference type="PROSITE" id="PS51186"/>
    </source>
</evidence>
<proteinExistence type="predicted"/>
<feature type="domain" description="N-acetyltransferase" evidence="3">
    <location>
        <begin position="20"/>
        <end position="163"/>
    </location>
</feature>
<evidence type="ECO:0000256" key="2">
    <source>
        <dbReference type="ARBA" id="ARBA00023315"/>
    </source>
</evidence>
<dbReference type="Pfam" id="PF13508">
    <property type="entry name" value="Acetyltransf_7"/>
    <property type="match status" value="1"/>
</dbReference>
<dbReference type="EMBL" id="CP107567">
    <property type="protein sequence ID" value="UYQ64071.1"/>
    <property type="molecule type" value="Genomic_DNA"/>
</dbReference>
<protein>
    <submittedName>
        <fullName evidence="4">GNAT family N-acetyltransferase</fullName>
    </submittedName>
</protein>
<keyword evidence="5" id="KW-1185">Reference proteome</keyword>
<name>A0ABY6IB29_STRPE</name>
<evidence type="ECO:0000313" key="4">
    <source>
        <dbReference type="EMBL" id="UYQ64071.1"/>
    </source>
</evidence>
<reference evidence="4" key="1">
    <citation type="submission" date="2022-10" db="EMBL/GenBank/DDBJ databases">
        <title>Cytochrome P450 Catalyzes Benzene Ring Formation in the Biosynthesis of Trialkyl-Substituted Aromatic Polyketides.</title>
        <authorList>
            <person name="Zhao E."/>
            <person name="Ge H."/>
        </authorList>
    </citation>
    <scope>NUCLEOTIDE SEQUENCE</scope>
    <source>
        <strain evidence="4">NA0869</strain>
    </source>
</reference>
<sequence>MTITSLPTPLPASAVDAWHTVIHAAHTHDLPAHVPPPGRVETEGKLRTPSVNSRALHRVAVAADGSYDGVGSLVLFTDENNRHTAFLDQLAVHPRARRRGVGSRLWDALRGEIAADGRTSLSTLLELGGPGEAFAARHGFTSALPLSWYVQDVRGALADHPVPPVLPDGYAYAHWTGVVPDALADAFAEVHNAMDDAPMGDLDLSGPRWNAARVRAAAQVIEDRGGVLLSSAVVHTADGADTVAAYTELVLRDPSDVRALQYDTAVVPAHRGRGLGLAVKRHMMGVVTDRCPRVRETATTVADENGPMLAVNDRLGYARERDIGYFQLRL</sequence>
<gene>
    <name evidence="4" type="ORF">OGH68_23125</name>
</gene>
<dbReference type="Proteomes" id="UP001163878">
    <property type="component" value="Chromosome"/>
</dbReference>
<dbReference type="RefSeq" id="WP_264246878.1">
    <property type="nucleotide sequence ID" value="NZ_CP107567.1"/>
</dbReference>
<dbReference type="InterPro" id="IPR000182">
    <property type="entry name" value="GNAT_dom"/>
</dbReference>
<dbReference type="PROSITE" id="PS51186">
    <property type="entry name" value="GNAT"/>
    <property type="match status" value="1"/>
</dbReference>
<dbReference type="InterPro" id="IPR016181">
    <property type="entry name" value="Acyl_CoA_acyltransferase"/>
</dbReference>
<dbReference type="SUPFAM" id="SSF55729">
    <property type="entry name" value="Acyl-CoA N-acyltransferases (Nat)"/>
    <property type="match status" value="1"/>
</dbReference>
<evidence type="ECO:0000313" key="5">
    <source>
        <dbReference type="Proteomes" id="UP001163878"/>
    </source>
</evidence>
<dbReference type="InterPro" id="IPR050832">
    <property type="entry name" value="Bact_Acetyltransf"/>
</dbReference>
<evidence type="ECO:0000256" key="1">
    <source>
        <dbReference type="ARBA" id="ARBA00022679"/>
    </source>
</evidence>
<keyword evidence="2" id="KW-0012">Acyltransferase</keyword>
<dbReference type="PANTHER" id="PTHR43877">
    <property type="entry name" value="AMINOALKYLPHOSPHONATE N-ACETYLTRANSFERASE-RELATED-RELATED"/>
    <property type="match status" value="1"/>
</dbReference>